<keyword evidence="1" id="KW-1133">Transmembrane helix</keyword>
<keyword evidence="1" id="KW-0472">Membrane</keyword>
<evidence type="ECO:0000313" key="3">
    <source>
        <dbReference type="Proteomes" id="UP000320404"/>
    </source>
</evidence>
<organism evidence="2 3">
    <name type="scientific">OM182 bacterium</name>
    <dbReference type="NCBI Taxonomy" id="2510334"/>
    <lineage>
        <taxon>Bacteria</taxon>
        <taxon>Pseudomonadati</taxon>
        <taxon>Pseudomonadota</taxon>
        <taxon>Gammaproteobacteria</taxon>
        <taxon>OMG group</taxon>
        <taxon>OM182 clade</taxon>
    </lineage>
</organism>
<keyword evidence="1" id="KW-0812">Transmembrane</keyword>
<dbReference type="AlphaFoldDB" id="A0A520S671"/>
<dbReference type="Proteomes" id="UP000320404">
    <property type="component" value="Unassembled WGS sequence"/>
</dbReference>
<feature type="transmembrane region" description="Helical" evidence="1">
    <location>
        <begin position="12"/>
        <end position="29"/>
    </location>
</feature>
<sequence>MKINGLNDWLNLAAKIGVIGGLIFLAIGINQNNELLRSETRQSLVANDVASLTANLEHADVFARLGS</sequence>
<name>A0A520S671_9GAMM</name>
<accession>A0A520S671</accession>
<evidence type="ECO:0000256" key="1">
    <source>
        <dbReference type="SAM" id="Phobius"/>
    </source>
</evidence>
<gene>
    <name evidence="2" type="ORF">EVA69_01275</name>
</gene>
<evidence type="ECO:0000313" key="2">
    <source>
        <dbReference type="EMBL" id="RZO77934.1"/>
    </source>
</evidence>
<comment type="caution">
    <text evidence="2">The sequence shown here is derived from an EMBL/GenBank/DDBJ whole genome shotgun (WGS) entry which is preliminary data.</text>
</comment>
<dbReference type="EMBL" id="SHAH01000009">
    <property type="protein sequence ID" value="RZO77934.1"/>
    <property type="molecule type" value="Genomic_DNA"/>
</dbReference>
<protein>
    <submittedName>
        <fullName evidence="2">Uncharacterized protein</fullName>
    </submittedName>
</protein>
<proteinExistence type="predicted"/>
<reference evidence="2 3" key="1">
    <citation type="submission" date="2019-02" db="EMBL/GenBank/DDBJ databases">
        <title>Prokaryotic population dynamics and viral predation in marine succession experiment using metagenomics: the confinement effect.</title>
        <authorList>
            <person name="Haro-Moreno J.M."/>
            <person name="Rodriguez-Valera F."/>
            <person name="Lopez-Perez M."/>
        </authorList>
    </citation>
    <scope>NUCLEOTIDE SEQUENCE [LARGE SCALE GENOMIC DNA]</scope>
    <source>
        <strain evidence="2">MED-G158</strain>
    </source>
</reference>